<protein>
    <recommendedName>
        <fullName evidence="3">NADH:quinone oxidoreductase/Mrp antiporter membrane subunit domain-containing protein</fullName>
    </recommendedName>
</protein>
<evidence type="ECO:0000256" key="1">
    <source>
        <dbReference type="SAM" id="Phobius"/>
    </source>
</evidence>
<dbReference type="PANTHER" id="PTHR45564:SF1">
    <property type="entry name" value="NAD(P)H-QUINONE OXIDOREDUCTASE SUBUNIT 2"/>
    <property type="match status" value="1"/>
</dbReference>
<keyword evidence="1" id="KW-1133">Transmembrane helix</keyword>
<dbReference type="EnsemblPlants" id="MELO3C035265.2.1">
    <property type="protein sequence ID" value="MELO3C035265.2.1"/>
    <property type="gene ID" value="MELO3C035265.2"/>
</dbReference>
<dbReference type="Gramene" id="MELO3C035265.2.1">
    <property type="protein sequence ID" value="MELO3C035265.2.1"/>
    <property type="gene ID" value="MELO3C035265.2"/>
</dbReference>
<proteinExistence type="predicted"/>
<sequence>MAITEFMLFILTATLGGMFLCGANDFITIFVALESFSLFLTYYLDIPRKTYSLMRLLRNIDSWVEKILLFWFMLSLGYMVHPRERSSFKK</sequence>
<evidence type="ECO:0000313" key="2">
    <source>
        <dbReference type="EnsemblPlants" id="MELO3C035265.2.1"/>
    </source>
</evidence>
<feature type="transmembrane region" description="Helical" evidence="1">
    <location>
        <begin position="6"/>
        <end position="21"/>
    </location>
</feature>
<accession>A0A9I9EKX9</accession>
<dbReference type="PANTHER" id="PTHR45564">
    <property type="entry name" value="NAD(P)H-QUINONE OXIDOREDUCTASE SUBUNIT 2 B, CHLOROPLASTIC"/>
    <property type="match status" value="1"/>
</dbReference>
<keyword evidence="1" id="KW-0812">Transmembrane</keyword>
<evidence type="ECO:0008006" key="3">
    <source>
        <dbReference type="Google" id="ProtNLM"/>
    </source>
</evidence>
<reference evidence="2" key="1">
    <citation type="submission" date="2023-03" db="UniProtKB">
        <authorList>
            <consortium name="EnsemblPlants"/>
        </authorList>
    </citation>
    <scope>IDENTIFICATION</scope>
</reference>
<keyword evidence="1" id="KW-0472">Membrane</keyword>
<organism evidence="2">
    <name type="scientific">Cucumis melo</name>
    <name type="common">Muskmelon</name>
    <dbReference type="NCBI Taxonomy" id="3656"/>
    <lineage>
        <taxon>Eukaryota</taxon>
        <taxon>Viridiplantae</taxon>
        <taxon>Streptophyta</taxon>
        <taxon>Embryophyta</taxon>
        <taxon>Tracheophyta</taxon>
        <taxon>Spermatophyta</taxon>
        <taxon>Magnoliopsida</taxon>
        <taxon>eudicotyledons</taxon>
        <taxon>Gunneridae</taxon>
        <taxon>Pentapetalae</taxon>
        <taxon>rosids</taxon>
        <taxon>fabids</taxon>
        <taxon>Cucurbitales</taxon>
        <taxon>Cucurbitaceae</taxon>
        <taxon>Benincaseae</taxon>
        <taxon>Cucumis</taxon>
    </lineage>
</organism>
<name>A0A9I9EKX9_CUCME</name>
<dbReference type="AlphaFoldDB" id="A0A9I9EKX9"/>
<feature type="transmembrane region" description="Helical" evidence="1">
    <location>
        <begin position="63"/>
        <end position="80"/>
    </location>
</feature>